<evidence type="ECO:0000256" key="5">
    <source>
        <dbReference type="ARBA" id="ARBA00011998"/>
    </source>
</evidence>
<feature type="domain" description="Aconitase/3-isopropylmalate dehydratase large subunit alpha/beta/alpha" evidence="14">
    <location>
        <begin position="6"/>
        <end position="204"/>
    </location>
</feature>
<organism evidence="15">
    <name type="scientific">termite gut metagenome</name>
    <dbReference type="NCBI Taxonomy" id="433724"/>
    <lineage>
        <taxon>unclassified sequences</taxon>
        <taxon>metagenomes</taxon>
        <taxon>organismal metagenomes</taxon>
    </lineage>
</organism>
<keyword evidence="8" id="KW-0028">Amino-acid biosynthesis</keyword>
<gene>
    <name evidence="15" type="ORF">EZS27_022234</name>
</gene>
<dbReference type="Gene3D" id="3.30.499.10">
    <property type="entry name" value="Aconitase, domain 3"/>
    <property type="match status" value="1"/>
</dbReference>
<sequence>MNTLFDKIWDSHVVDKVEGGPAQLYIDRLYCHEVTSPQAFSGIRARGIGCFRPEKIYCMPDHNTPTHDQDKPIEDAVSKVQIDTLAKNAADFRLTHFGMQHPKNGIIHVVGPELGLTLPGMTIVCGDSHTSTHGALGAVAFGIGTSEVEMVLASQCVLQTKPKTMRITVEGVLNRGVTAKDLALYLISQMGTGGATGYFVEYAG</sequence>
<keyword evidence="12 15" id="KW-0456">Lyase</keyword>
<accession>A0A5J4R4N4</accession>
<evidence type="ECO:0000256" key="1">
    <source>
        <dbReference type="ARBA" id="ARBA00000491"/>
    </source>
</evidence>
<evidence type="ECO:0000256" key="12">
    <source>
        <dbReference type="ARBA" id="ARBA00023239"/>
    </source>
</evidence>
<dbReference type="EMBL" id="SNRY01001733">
    <property type="protein sequence ID" value="KAA6328916.1"/>
    <property type="molecule type" value="Genomic_DNA"/>
</dbReference>
<comment type="function">
    <text evidence="3">Catalyzes the isomerization between 2-isopropylmalate and 3-isopropylmalate, via the formation of 2-isopropylmaleate.</text>
</comment>
<dbReference type="InterPro" id="IPR036008">
    <property type="entry name" value="Aconitase_4Fe-4S_dom"/>
</dbReference>
<evidence type="ECO:0000256" key="7">
    <source>
        <dbReference type="ARBA" id="ARBA00022485"/>
    </source>
</evidence>
<dbReference type="GO" id="GO:0051539">
    <property type="term" value="F:4 iron, 4 sulfur cluster binding"/>
    <property type="evidence" value="ECO:0007669"/>
    <property type="project" value="UniProtKB-KW"/>
</dbReference>
<dbReference type="PANTHER" id="PTHR43822:SF9">
    <property type="entry name" value="3-ISOPROPYLMALATE DEHYDRATASE"/>
    <property type="match status" value="1"/>
</dbReference>
<evidence type="ECO:0000256" key="4">
    <source>
        <dbReference type="ARBA" id="ARBA00004729"/>
    </source>
</evidence>
<dbReference type="InterPro" id="IPR050067">
    <property type="entry name" value="IPM_dehydratase_rel_enz"/>
</dbReference>
<evidence type="ECO:0000256" key="11">
    <source>
        <dbReference type="ARBA" id="ARBA00023014"/>
    </source>
</evidence>
<proteinExistence type="predicted"/>
<dbReference type="EC" id="4.2.1.33" evidence="5"/>
<comment type="cofactor">
    <cofactor evidence="2">
        <name>[4Fe-4S] cluster</name>
        <dbReference type="ChEBI" id="CHEBI:49883"/>
    </cofactor>
</comment>
<keyword evidence="11" id="KW-0411">Iron-sulfur</keyword>
<keyword evidence="9" id="KW-0479">Metal-binding</keyword>
<protein>
    <recommendedName>
        <fullName evidence="5">3-isopropylmalate dehydratase</fullName>
        <ecNumber evidence="5">4.2.1.33</ecNumber>
    </recommendedName>
</protein>
<evidence type="ECO:0000256" key="6">
    <source>
        <dbReference type="ARBA" id="ARBA00022430"/>
    </source>
</evidence>
<evidence type="ECO:0000313" key="15">
    <source>
        <dbReference type="EMBL" id="KAA6328916.1"/>
    </source>
</evidence>
<keyword evidence="6" id="KW-0432">Leucine biosynthesis</keyword>
<dbReference type="InterPro" id="IPR015931">
    <property type="entry name" value="Acnase/IPM_dHydase_lsu_aba_1/3"/>
</dbReference>
<comment type="pathway">
    <text evidence="4">Amino-acid biosynthesis; L-leucine biosynthesis; L-leucine from 3-methyl-2-oxobutanoate: step 2/4.</text>
</comment>
<evidence type="ECO:0000256" key="2">
    <source>
        <dbReference type="ARBA" id="ARBA00001966"/>
    </source>
</evidence>
<evidence type="ECO:0000256" key="13">
    <source>
        <dbReference type="ARBA" id="ARBA00023304"/>
    </source>
</evidence>
<dbReference type="PANTHER" id="PTHR43822">
    <property type="entry name" value="HOMOACONITASE, MITOCHONDRIAL-RELATED"/>
    <property type="match status" value="1"/>
</dbReference>
<comment type="caution">
    <text evidence="15">The sequence shown here is derived from an EMBL/GenBank/DDBJ whole genome shotgun (WGS) entry which is preliminary data.</text>
</comment>
<evidence type="ECO:0000259" key="14">
    <source>
        <dbReference type="Pfam" id="PF00330"/>
    </source>
</evidence>
<dbReference type="GO" id="GO:0009098">
    <property type="term" value="P:L-leucine biosynthetic process"/>
    <property type="evidence" value="ECO:0007669"/>
    <property type="project" value="UniProtKB-KW"/>
</dbReference>
<keyword evidence="10" id="KW-0408">Iron</keyword>
<keyword evidence="13" id="KW-0100">Branched-chain amino acid biosynthesis</keyword>
<evidence type="ECO:0000256" key="8">
    <source>
        <dbReference type="ARBA" id="ARBA00022605"/>
    </source>
</evidence>
<keyword evidence="7" id="KW-0004">4Fe-4S</keyword>
<evidence type="ECO:0000256" key="3">
    <source>
        <dbReference type="ARBA" id="ARBA00002695"/>
    </source>
</evidence>
<dbReference type="GO" id="GO:0003861">
    <property type="term" value="F:3-isopropylmalate dehydratase activity"/>
    <property type="evidence" value="ECO:0007669"/>
    <property type="project" value="UniProtKB-EC"/>
</dbReference>
<dbReference type="PRINTS" id="PR00415">
    <property type="entry name" value="ACONITASE"/>
</dbReference>
<feature type="non-terminal residue" evidence="15">
    <location>
        <position position="204"/>
    </location>
</feature>
<comment type="catalytic activity">
    <reaction evidence="1">
        <text>(2R,3S)-3-isopropylmalate = (2S)-2-isopropylmalate</text>
        <dbReference type="Rhea" id="RHEA:32287"/>
        <dbReference type="ChEBI" id="CHEBI:1178"/>
        <dbReference type="ChEBI" id="CHEBI:35121"/>
        <dbReference type="EC" id="4.2.1.33"/>
    </reaction>
</comment>
<dbReference type="SUPFAM" id="SSF53732">
    <property type="entry name" value="Aconitase iron-sulfur domain"/>
    <property type="match status" value="1"/>
</dbReference>
<evidence type="ECO:0000256" key="10">
    <source>
        <dbReference type="ARBA" id="ARBA00023004"/>
    </source>
</evidence>
<dbReference type="Pfam" id="PF00330">
    <property type="entry name" value="Aconitase"/>
    <property type="match status" value="1"/>
</dbReference>
<evidence type="ECO:0000256" key="9">
    <source>
        <dbReference type="ARBA" id="ARBA00022723"/>
    </source>
</evidence>
<dbReference type="AlphaFoldDB" id="A0A5J4R4N4"/>
<name>A0A5J4R4N4_9ZZZZ</name>
<dbReference type="InterPro" id="IPR001030">
    <property type="entry name" value="Acoase/IPM_deHydtase_lsu_aba"/>
</dbReference>
<dbReference type="GO" id="GO:0046872">
    <property type="term" value="F:metal ion binding"/>
    <property type="evidence" value="ECO:0007669"/>
    <property type="project" value="UniProtKB-KW"/>
</dbReference>
<reference evidence="15" key="1">
    <citation type="submission" date="2019-03" db="EMBL/GenBank/DDBJ databases">
        <title>Single cell metagenomics reveals metabolic interactions within the superorganism composed of flagellate Streblomastix strix and complex community of Bacteroidetes bacteria on its surface.</title>
        <authorList>
            <person name="Treitli S.C."/>
            <person name="Kolisko M."/>
            <person name="Husnik F."/>
            <person name="Keeling P."/>
            <person name="Hampl V."/>
        </authorList>
    </citation>
    <scope>NUCLEOTIDE SEQUENCE</scope>
    <source>
        <strain evidence="15">STM</strain>
    </source>
</reference>